<comment type="similarity">
    <text evidence="3">Belongs to the eukaryotic/archaeal RNase P protein component 1 family.</text>
</comment>
<dbReference type="InterPro" id="IPR036980">
    <property type="entry name" value="RNase_P/MRP_Rpp29_sf"/>
</dbReference>
<name>A0A212F261_DANPL</name>
<dbReference type="PANTHER" id="PTHR13348:SF0">
    <property type="entry name" value="RIBONUCLEASE P PROTEIN SUBUNIT P29"/>
    <property type="match status" value="1"/>
</dbReference>
<dbReference type="PANTHER" id="PTHR13348">
    <property type="entry name" value="RIBONUCLEASE P SUBUNIT P29"/>
    <property type="match status" value="1"/>
</dbReference>
<dbReference type="AlphaFoldDB" id="A0A212F261"/>
<dbReference type="STRING" id="278856.A0A212F261"/>
<organism evidence="6 7">
    <name type="scientific">Danaus plexippus plexippus</name>
    <dbReference type="NCBI Taxonomy" id="278856"/>
    <lineage>
        <taxon>Eukaryota</taxon>
        <taxon>Metazoa</taxon>
        <taxon>Ecdysozoa</taxon>
        <taxon>Arthropoda</taxon>
        <taxon>Hexapoda</taxon>
        <taxon>Insecta</taxon>
        <taxon>Pterygota</taxon>
        <taxon>Neoptera</taxon>
        <taxon>Endopterygota</taxon>
        <taxon>Lepidoptera</taxon>
        <taxon>Glossata</taxon>
        <taxon>Ditrysia</taxon>
        <taxon>Papilionoidea</taxon>
        <taxon>Nymphalidae</taxon>
        <taxon>Danainae</taxon>
        <taxon>Danaini</taxon>
        <taxon>Danaina</taxon>
        <taxon>Danaus</taxon>
        <taxon>Danaus</taxon>
    </lineage>
</organism>
<proteinExistence type="inferred from homology"/>
<reference evidence="6 7" key="1">
    <citation type="journal article" date="2011" name="Cell">
        <title>The monarch butterfly genome yields insights into long-distance migration.</title>
        <authorList>
            <person name="Zhan S."/>
            <person name="Merlin C."/>
            <person name="Boore J.L."/>
            <person name="Reppert S.M."/>
        </authorList>
    </citation>
    <scope>NUCLEOTIDE SEQUENCE [LARGE SCALE GENOMIC DNA]</scope>
    <source>
        <strain evidence="6">F-2</strain>
    </source>
</reference>
<dbReference type="GO" id="GO:0006364">
    <property type="term" value="P:rRNA processing"/>
    <property type="evidence" value="ECO:0007669"/>
    <property type="project" value="TreeGrafter"/>
</dbReference>
<evidence type="ECO:0000256" key="3">
    <source>
        <dbReference type="ARBA" id="ARBA00006181"/>
    </source>
</evidence>
<comment type="subcellular location">
    <subcellularLocation>
        <location evidence="2">Nucleus</location>
    </subcellularLocation>
</comment>
<dbReference type="InParanoid" id="A0A212F261"/>
<dbReference type="GO" id="GO:0030677">
    <property type="term" value="C:ribonuclease P complex"/>
    <property type="evidence" value="ECO:0007669"/>
    <property type="project" value="InterPro"/>
</dbReference>
<evidence type="ECO:0000313" key="6">
    <source>
        <dbReference type="EMBL" id="OWR47811.1"/>
    </source>
</evidence>
<evidence type="ECO:0000256" key="4">
    <source>
        <dbReference type="ARBA" id="ARBA00016225"/>
    </source>
</evidence>
<dbReference type="SUPFAM" id="SSF101744">
    <property type="entry name" value="Rof/RNase P subunit-like"/>
    <property type="match status" value="1"/>
</dbReference>
<keyword evidence="7" id="KW-1185">Reference proteome</keyword>
<dbReference type="InterPro" id="IPR002730">
    <property type="entry name" value="Rpp29/RNP1"/>
</dbReference>
<evidence type="ECO:0000313" key="7">
    <source>
        <dbReference type="Proteomes" id="UP000007151"/>
    </source>
</evidence>
<dbReference type="Pfam" id="PF01868">
    <property type="entry name" value="RNase_P-MRP_p29"/>
    <property type="match status" value="1"/>
</dbReference>
<dbReference type="GO" id="GO:0005634">
    <property type="term" value="C:nucleus"/>
    <property type="evidence" value="ECO:0007669"/>
    <property type="project" value="UniProtKB-SubCell"/>
</dbReference>
<comment type="subunit">
    <text evidence="5">Component of nuclear RNase P and RNase MRP ribonucleoproteins. RNase P consists of a catalytic RNA moiety and 10 different protein chains; POP1, POP4, POP5, POP7, RPP14, RPP21, RPP25, RPP30, RPP38 and RPP40. Within the RNase P complex, POP1, POP7 and RPP25 form the 'finger' subcomplex, POP5, RPP14, RPP40 and homodimeric RPP30 form the 'palm' subcomplex, and RPP21, POP4 and RPP38 form the 'wrist' subcomplex. All subunits of the RNase P complex interact with the catalytic RNA. Several subunits of RNase P are also part of the RNase MRP complex. RNase MRP consists of a catalytic RNA moiety and about 8 protein subunits; POP1, POP7, RPP25, RPP30, RPP38, RPP40 and possibly also POP4 and POP5.</text>
</comment>
<evidence type="ECO:0000256" key="1">
    <source>
        <dbReference type="ARBA" id="ARBA00002435"/>
    </source>
</evidence>
<sequence>MSSPELDEASQSVIDFLNANVRKKDENNITNELKKDFLLAKKKSKEKKRKPNKKKSRILGRRERKKLGFYTIQRNTMKYSEMTPLNKVWCEYMSQLLELDQPVPDYNSKNWEQFSQTLHKADFHDNILTTIPKKDSIFEFCVNDIKIMILGKHLCMKPADRSAKRIKSYLEPDLP</sequence>
<dbReference type="FunCoup" id="A0A212F261">
    <property type="interactions" value="808"/>
</dbReference>
<dbReference type="KEGG" id="dpl:KGM_212749"/>
<gene>
    <name evidence="6" type="ORF">KGM_212749</name>
</gene>
<evidence type="ECO:0000256" key="5">
    <source>
        <dbReference type="ARBA" id="ARBA00046486"/>
    </source>
</evidence>
<dbReference type="InterPro" id="IPR023534">
    <property type="entry name" value="Rof/RNase_P-like"/>
</dbReference>
<comment type="function">
    <text evidence="1">Component of ribonuclease P, a ribonucleoprotein complex that generates mature tRNA molecules by cleaving their 5'-ends.</text>
</comment>
<evidence type="ECO:0000256" key="2">
    <source>
        <dbReference type="ARBA" id="ARBA00004123"/>
    </source>
</evidence>
<protein>
    <recommendedName>
        <fullName evidence="4">Ribonuclease P protein subunit p29</fullName>
    </recommendedName>
</protein>
<dbReference type="GO" id="GO:0033204">
    <property type="term" value="F:ribonuclease P RNA binding"/>
    <property type="evidence" value="ECO:0007669"/>
    <property type="project" value="InterPro"/>
</dbReference>
<accession>A0A212F261</accession>
<comment type="caution">
    <text evidence="6">The sequence shown here is derived from an EMBL/GenBank/DDBJ whole genome shotgun (WGS) entry which is preliminary data.</text>
</comment>
<dbReference type="GO" id="GO:0001682">
    <property type="term" value="P:tRNA 5'-leader removal"/>
    <property type="evidence" value="ECO:0007669"/>
    <property type="project" value="InterPro"/>
</dbReference>
<dbReference type="Proteomes" id="UP000007151">
    <property type="component" value="Unassembled WGS sequence"/>
</dbReference>
<dbReference type="EMBL" id="AGBW02010783">
    <property type="protein sequence ID" value="OWR47811.1"/>
    <property type="molecule type" value="Genomic_DNA"/>
</dbReference>
<dbReference type="InterPro" id="IPR016848">
    <property type="entry name" value="RNase_P/MRP_Rpp29-subunit"/>
</dbReference>
<dbReference type="GO" id="GO:0000172">
    <property type="term" value="C:ribonuclease MRP complex"/>
    <property type="evidence" value="ECO:0007669"/>
    <property type="project" value="InterPro"/>
</dbReference>
<dbReference type="Gene3D" id="2.30.30.210">
    <property type="entry name" value="Ribonuclease P/MRP, subunit p29"/>
    <property type="match status" value="1"/>
</dbReference>